<dbReference type="Pfam" id="PF11380">
    <property type="entry name" value="Stealth_CR2"/>
    <property type="match status" value="1"/>
</dbReference>
<dbReference type="Pfam" id="PF17102">
    <property type="entry name" value="Stealth_CR3"/>
    <property type="match status" value="1"/>
</dbReference>
<evidence type="ECO:0000256" key="1">
    <source>
        <dbReference type="ARBA" id="ARBA00007583"/>
    </source>
</evidence>
<comment type="similarity">
    <text evidence="1">Belongs to the stealth family.</text>
</comment>
<feature type="domain" description="Stealth protein CR1 conserved region 1" evidence="5">
    <location>
        <begin position="233"/>
        <end position="255"/>
    </location>
</feature>
<feature type="domain" description="Stealth protein CR3 conserved region 3" evidence="6">
    <location>
        <begin position="421"/>
        <end position="467"/>
    </location>
</feature>
<evidence type="ECO:0000256" key="3">
    <source>
        <dbReference type="ARBA" id="ARBA00023169"/>
    </source>
</evidence>
<accession>A0ABS6I3E0</accession>
<comment type="caution">
    <text evidence="8">The sequence shown here is derived from an EMBL/GenBank/DDBJ whole genome shotgun (WGS) entry which is preliminary data.</text>
</comment>
<dbReference type="PANTHER" id="PTHR24045:SF0">
    <property type="entry name" value="N-ACETYLGLUCOSAMINE-1-PHOSPHOTRANSFERASE SUBUNITS ALPHA_BETA"/>
    <property type="match status" value="1"/>
</dbReference>
<evidence type="ECO:0000259" key="4">
    <source>
        <dbReference type="Pfam" id="PF11380"/>
    </source>
</evidence>
<feature type="domain" description="Stealth protein CR4 conserved region 4" evidence="7">
    <location>
        <begin position="497"/>
        <end position="542"/>
    </location>
</feature>
<organism evidence="8 9">
    <name type="scientific">Paenarthrobacter aromaticivorans</name>
    <dbReference type="NCBI Taxonomy" id="2849150"/>
    <lineage>
        <taxon>Bacteria</taxon>
        <taxon>Bacillati</taxon>
        <taxon>Actinomycetota</taxon>
        <taxon>Actinomycetes</taxon>
        <taxon>Micrococcales</taxon>
        <taxon>Micrococcaceae</taxon>
        <taxon>Paenarthrobacter</taxon>
    </lineage>
</organism>
<dbReference type="Pfam" id="PF17103">
    <property type="entry name" value="Stealth_CR4"/>
    <property type="match status" value="1"/>
</dbReference>
<dbReference type="Proteomes" id="UP000824166">
    <property type="component" value="Unassembled WGS sequence"/>
</dbReference>
<keyword evidence="2" id="KW-0808">Transferase</keyword>
<evidence type="ECO:0000259" key="6">
    <source>
        <dbReference type="Pfam" id="PF17102"/>
    </source>
</evidence>
<dbReference type="Pfam" id="PF17101">
    <property type="entry name" value="Stealth_CR1"/>
    <property type="match status" value="1"/>
</dbReference>
<dbReference type="InterPro" id="IPR031357">
    <property type="entry name" value="Stealth_CR3"/>
</dbReference>
<keyword evidence="9" id="KW-1185">Reference proteome</keyword>
<sequence>MPQKRLTTVRRKAITQAQVDPIYHGSPTVEEDAIAEAVSPAVVAHLKHRSDVVRHRGRYALLNGDLTPQQAMVADLLAIRAALDAAGVDFILVRGNDERPVIAVDWESRKDVREALVAAFRNEPFYSMTVDAKKKASVLVADGELSANRKARIFRLYRPRVELGGGLWYGPALGVQLELWRFEGDHLELPVENSLTRRTMLRQDAVRGTVQRHGLTWPTIENMFADHASDIDFDIDIVFSWVDGSDPEYIARRRAQQAGAVLGEGDDHEARFRQINELKYALRSVHMFAPWVRRIFIATDSPTPAWLADHPSVTIVRSEEFFADPSVLPTHNSQAVECQLHHIEGLSEHFLYSNDDMFFGRPVGPDMFFTPGGITKFIEADTRIGLGENDAERSGFENAARVNRKLLWERFGRITTRHLEHTAAPLRRSVVAQMEHEFPAEFSKTAASRFRAADNISVTNSFYHYYALLTGKAVTQTNAKVRYVDTTLWSGLHYLPKLLAKRHMDLFCLNDGSFPEVEADERAELVTDFLEKYFPVKAPWEK</sequence>
<dbReference type="InterPro" id="IPR021520">
    <property type="entry name" value="Stealth_CR2"/>
</dbReference>
<keyword evidence="3" id="KW-0270">Exopolysaccharide synthesis</keyword>
<dbReference type="PANTHER" id="PTHR24045">
    <property type="match status" value="1"/>
</dbReference>
<evidence type="ECO:0000259" key="5">
    <source>
        <dbReference type="Pfam" id="PF17101"/>
    </source>
</evidence>
<gene>
    <name evidence="8" type="ORF">KSW38_01250</name>
</gene>
<protein>
    <submittedName>
        <fullName evidence="8">Stealth family protein</fullName>
    </submittedName>
</protein>
<dbReference type="InterPro" id="IPR047141">
    <property type="entry name" value="Stealth"/>
</dbReference>
<evidence type="ECO:0000313" key="8">
    <source>
        <dbReference type="EMBL" id="MBU8864922.1"/>
    </source>
</evidence>
<feature type="domain" description="Stealth protein CR2 conserved region 2" evidence="4">
    <location>
        <begin position="271"/>
        <end position="375"/>
    </location>
</feature>
<dbReference type="InterPro" id="IPR031358">
    <property type="entry name" value="Stealth_CR1"/>
</dbReference>
<evidence type="ECO:0000313" key="9">
    <source>
        <dbReference type="Proteomes" id="UP000824166"/>
    </source>
</evidence>
<evidence type="ECO:0000256" key="2">
    <source>
        <dbReference type="ARBA" id="ARBA00022679"/>
    </source>
</evidence>
<dbReference type="EMBL" id="JAHOPC010000001">
    <property type="protein sequence ID" value="MBU8864922.1"/>
    <property type="molecule type" value="Genomic_DNA"/>
</dbReference>
<proteinExistence type="inferred from homology"/>
<evidence type="ECO:0000259" key="7">
    <source>
        <dbReference type="Pfam" id="PF17103"/>
    </source>
</evidence>
<name>A0ABS6I3E0_9MICC</name>
<reference evidence="8 9" key="1">
    <citation type="submission" date="2021-06" db="EMBL/GenBank/DDBJ databases">
        <authorList>
            <person name="Jeong J.W."/>
        </authorList>
    </citation>
    <scope>NUCLEOTIDE SEQUENCE [LARGE SCALE GENOMIC DNA]</scope>
    <source>
        <strain evidence="8 9">MMS21-TAE1-1</strain>
    </source>
</reference>
<dbReference type="InterPro" id="IPR031356">
    <property type="entry name" value="Stealth_CR4"/>
</dbReference>